<organism evidence="2 3">
    <name type="scientific">Peronospora matthiolae</name>
    <dbReference type="NCBI Taxonomy" id="2874970"/>
    <lineage>
        <taxon>Eukaryota</taxon>
        <taxon>Sar</taxon>
        <taxon>Stramenopiles</taxon>
        <taxon>Oomycota</taxon>
        <taxon>Peronosporomycetes</taxon>
        <taxon>Peronosporales</taxon>
        <taxon>Peronosporaceae</taxon>
        <taxon>Peronospora</taxon>
    </lineage>
</organism>
<dbReference type="Proteomes" id="UP001162060">
    <property type="component" value="Unassembled WGS sequence"/>
</dbReference>
<feature type="compositionally biased region" description="Basic and acidic residues" evidence="1">
    <location>
        <begin position="187"/>
        <end position="215"/>
    </location>
</feature>
<evidence type="ECO:0000256" key="1">
    <source>
        <dbReference type="SAM" id="MobiDB-lite"/>
    </source>
</evidence>
<evidence type="ECO:0000313" key="3">
    <source>
        <dbReference type="Proteomes" id="UP001162060"/>
    </source>
</evidence>
<gene>
    <name evidence="2" type="ORF">PM001_LOCUS28934</name>
</gene>
<accession>A0AAV1VE80</accession>
<feature type="region of interest" description="Disordered" evidence="1">
    <location>
        <begin position="183"/>
        <end position="253"/>
    </location>
</feature>
<name>A0AAV1VE80_9STRA</name>
<protein>
    <submittedName>
        <fullName evidence="2">Uncharacterized protein</fullName>
    </submittedName>
</protein>
<sequence length="261" mass="29242">MVSAACPIDSKDYSVHPSSMLHNFSIASHESKSRSLQRCTSGLSHGLQMDVQQAVRLEKQELERMGLLPRPIDVEMALATMMPSIDDEDNEVRVSSSPPYWFYHQQQTAVSLIHGQYGDCPPCSPPVPIPQHHQGLHDDLPYGVDADQLEILGASQCEGQLCDKFWNHRLSPVELRESFQATIGRSSRKELRAEASGDTRPLDRTAEMGQLEHNKFHPMSSAAYIVDEEEGEDDGDGEDSRNSDEDEHVDCYGDVFEMEDL</sequence>
<evidence type="ECO:0000313" key="2">
    <source>
        <dbReference type="EMBL" id="CAK7943784.1"/>
    </source>
</evidence>
<reference evidence="2" key="1">
    <citation type="submission" date="2024-01" db="EMBL/GenBank/DDBJ databases">
        <authorList>
            <person name="Webb A."/>
        </authorList>
    </citation>
    <scope>NUCLEOTIDE SEQUENCE</scope>
    <source>
        <strain evidence="2">Pm1</strain>
    </source>
</reference>
<feature type="compositionally biased region" description="Acidic residues" evidence="1">
    <location>
        <begin position="226"/>
        <end position="237"/>
    </location>
</feature>
<dbReference type="AlphaFoldDB" id="A0AAV1VE80"/>
<comment type="caution">
    <text evidence="2">The sequence shown here is derived from an EMBL/GenBank/DDBJ whole genome shotgun (WGS) entry which is preliminary data.</text>
</comment>
<dbReference type="EMBL" id="CAKLBY020000304">
    <property type="protein sequence ID" value="CAK7943784.1"/>
    <property type="molecule type" value="Genomic_DNA"/>
</dbReference>
<proteinExistence type="predicted"/>